<dbReference type="GO" id="GO:0008198">
    <property type="term" value="F:ferrous iron binding"/>
    <property type="evidence" value="ECO:0007669"/>
    <property type="project" value="TreeGrafter"/>
</dbReference>
<dbReference type="PATRIC" id="fig|391937.3.peg.340"/>
<dbReference type="PANTHER" id="PTHR30387">
    <property type="entry name" value="MANNONATE DEHYDRATASE"/>
    <property type="match status" value="1"/>
</dbReference>
<dbReference type="Gene3D" id="3.20.20.150">
    <property type="entry name" value="Divalent-metal-dependent TIM barrel enzymes"/>
    <property type="match status" value="1"/>
</dbReference>
<evidence type="ECO:0000256" key="8">
    <source>
        <dbReference type="ARBA" id="ARBA00023004"/>
    </source>
</evidence>
<accession>K2ME40</accession>
<dbReference type="EC" id="4.2.1.8" evidence="7 11"/>
<evidence type="ECO:0000256" key="3">
    <source>
        <dbReference type="ARBA" id="ARBA00001954"/>
    </source>
</evidence>
<name>K2ME40_9HYPH</name>
<dbReference type="InterPro" id="IPR036237">
    <property type="entry name" value="Xyl_isomerase-like_sf"/>
</dbReference>
<sequence length="396" mass="43453">MPLSRVGQTGAVMLETSLSDLPAGATWTDALIAERRQMVEAHRNAEGQTLRWEVLGGIPIHDDIKLGRGDARRYIGTMQENVRRLCGQGVRRILINAMPLIDWARTELTRPLPTGAETVAYDALDVTVFDLFLIRRAAAEADYSPRVLAAAKDRYDTMDDARRTELKSMLTTSLPGGDSRHDRSAFGALLADYNRLGRAEYRAHLYDFIGAVCDVLETEGGLLGVHPDDPPWQICGLPRIMSCLEDYQSLFDAVPSATNGILFCSGALGASPKNDLVKIASVLRGRVHYAHLRAVEHLEDHAEAGWSFQEAEHLSDKADLFALARLLVDEEHARRGAGEGALRCDIPFRADHGQHILGDLDVQDGNPGYAPIGMTKATAELRGMLHAIERMRGDAA</sequence>
<dbReference type="NCBIfam" id="TIGR00695">
    <property type="entry name" value="uxuA"/>
    <property type="match status" value="1"/>
</dbReference>
<evidence type="ECO:0000256" key="7">
    <source>
        <dbReference type="ARBA" id="ARBA00012927"/>
    </source>
</evidence>
<evidence type="ECO:0000256" key="4">
    <source>
        <dbReference type="ARBA" id="ARBA00002713"/>
    </source>
</evidence>
<comment type="function">
    <text evidence="4">Catalyzes the dehydration of D-mannonate.</text>
</comment>
<evidence type="ECO:0000256" key="5">
    <source>
        <dbReference type="ARBA" id="ARBA00004892"/>
    </source>
</evidence>
<comment type="caution">
    <text evidence="12">The sequence shown here is derived from an EMBL/GenBank/DDBJ whole genome shotgun (WGS) entry which is preliminary data.</text>
</comment>
<dbReference type="InterPro" id="IPR004628">
    <property type="entry name" value="Man_deHydtase"/>
</dbReference>
<dbReference type="AlphaFoldDB" id="K2ME40"/>
<keyword evidence="10 12" id="KW-0456">Lyase</keyword>
<comment type="similarity">
    <text evidence="6">Belongs to the mannonate dehydratase family.</text>
</comment>
<organism evidence="12 13">
    <name type="scientific">Nitratireductor pacificus pht-3B</name>
    <dbReference type="NCBI Taxonomy" id="391937"/>
    <lineage>
        <taxon>Bacteria</taxon>
        <taxon>Pseudomonadati</taxon>
        <taxon>Pseudomonadota</taxon>
        <taxon>Alphaproteobacteria</taxon>
        <taxon>Hyphomicrobiales</taxon>
        <taxon>Phyllobacteriaceae</taxon>
        <taxon>Nitratireductor</taxon>
    </lineage>
</organism>
<dbReference type="GO" id="GO:0030145">
    <property type="term" value="F:manganese ion binding"/>
    <property type="evidence" value="ECO:0007669"/>
    <property type="project" value="TreeGrafter"/>
</dbReference>
<evidence type="ECO:0000256" key="2">
    <source>
        <dbReference type="ARBA" id="ARBA00001936"/>
    </source>
</evidence>
<evidence type="ECO:0000313" key="12">
    <source>
        <dbReference type="EMBL" id="EKF20446.1"/>
    </source>
</evidence>
<keyword evidence="13" id="KW-1185">Reference proteome</keyword>
<dbReference type="NCBIfam" id="NF003027">
    <property type="entry name" value="PRK03906.1"/>
    <property type="match status" value="1"/>
</dbReference>
<dbReference type="Proteomes" id="UP000006786">
    <property type="component" value="Unassembled WGS sequence"/>
</dbReference>
<evidence type="ECO:0000313" key="13">
    <source>
        <dbReference type="Proteomes" id="UP000006786"/>
    </source>
</evidence>
<evidence type="ECO:0000256" key="1">
    <source>
        <dbReference type="ARBA" id="ARBA00001794"/>
    </source>
</evidence>
<dbReference type="GO" id="GO:0008927">
    <property type="term" value="F:mannonate dehydratase activity"/>
    <property type="evidence" value="ECO:0007669"/>
    <property type="project" value="UniProtKB-UniRule"/>
</dbReference>
<dbReference type="GO" id="GO:0042840">
    <property type="term" value="P:D-glucuronate catabolic process"/>
    <property type="evidence" value="ECO:0007669"/>
    <property type="project" value="TreeGrafter"/>
</dbReference>
<gene>
    <name evidence="12" type="ORF">NA2_01639</name>
</gene>
<evidence type="ECO:0000256" key="11">
    <source>
        <dbReference type="NCBIfam" id="TIGR00695"/>
    </source>
</evidence>
<evidence type="ECO:0000256" key="9">
    <source>
        <dbReference type="ARBA" id="ARBA00023211"/>
    </source>
</evidence>
<dbReference type="SUPFAM" id="SSF51658">
    <property type="entry name" value="Xylose isomerase-like"/>
    <property type="match status" value="1"/>
</dbReference>
<evidence type="ECO:0000256" key="10">
    <source>
        <dbReference type="ARBA" id="ARBA00023239"/>
    </source>
</evidence>
<comment type="pathway">
    <text evidence="5">Carbohydrate metabolism; pentose and glucuronate interconversion.</text>
</comment>
<keyword evidence="8" id="KW-0408">Iron</keyword>
<reference evidence="12 13" key="1">
    <citation type="journal article" date="2012" name="J. Bacteriol.">
        <title>Genome Sequence of Nitratireductor pacificus Type Strain pht-3B.</title>
        <authorList>
            <person name="Lai Q."/>
            <person name="Li G."/>
            <person name="Shao Z."/>
        </authorList>
    </citation>
    <scope>NUCLEOTIDE SEQUENCE [LARGE SCALE GENOMIC DNA]</scope>
    <source>
        <strain evidence="13">pht-3B</strain>
    </source>
</reference>
<protein>
    <recommendedName>
        <fullName evidence="7 11">Mannonate dehydratase</fullName>
        <ecNumber evidence="7 11">4.2.1.8</ecNumber>
    </recommendedName>
</protein>
<evidence type="ECO:0000256" key="6">
    <source>
        <dbReference type="ARBA" id="ARBA00007389"/>
    </source>
</evidence>
<keyword evidence="9" id="KW-0464">Manganese</keyword>
<dbReference type="Pfam" id="PF03786">
    <property type="entry name" value="UxuA"/>
    <property type="match status" value="1"/>
</dbReference>
<proteinExistence type="inferred from homology"/>
<dbReference type="eggNOG" id="COG1312">
    <property type="taxonomic scope" value="Bacteria"/>
</dbReference>
<dbReference type="PIRSF" id="PIRSF016049">
    <property type="entry name" value="Man_dehyd"/>
    <property type="match status" value="1"/>
</dbReference>
<comment type="catalytic activity">
    <reaction evidence="1">
        <text>D-mannonate = 2-dehydro-3-deoxy-D-gluconate + H2O</text>
        <dbReference type="Rhea" id="RHEA:20097"/>
        <dbReference type="ChEBI" id="CHEBI:15377"/>
        <dbReference type="ChEBI" id="CHEBI:17767"/>
        <dbReference type="ChEBI" id="CHEBI:57990"/>
        <dbReference type="EC" id="4.2.1.8"/>
    </reaction>
</comment>
<dbReference type="STRING" id="391937.NA2_01639"/>
<dbReference type="PANTHER" id="PTHR30387:SF2">
    <property type="entry name" value="MANNONATE DEHYDRATASE"/>
    <property type="match status" value="1"/>
</dbReference>
<dbReference type="UniPathway" id="UPA00246"/>
<comment type="cofactor">
    <cofactor evidence="3">
        <name>Fe(2+)</name>
        <dbReference type="ChEBI" id="CHEBI:29033"/>
    </cofactor>
</comment>
<comment type="cofactor">
    <cofactor evidence="2">
        <name>Mn(2+)</name>
        <dbReference type="ChEBI" id="CHEBI:29035"/>
    </cofactor>
</comment>
<dbReference type="EMBL" id="AMRM01000002">
    <property type="protein sequence ID" value="EKF20446.1"/>
    <property type="molecule type" value="Genomic_DNA"/>
</dbReference>